<evidence type="ECO:0000256" key="4">
    <source>
        <dbReference type="ARBA" id="ARBA00022692"/>
    </source>
</evidence>
<feature type="transmembrane region" description="Helical" evidence="8">
    <location>
        <begin position="301"/>
        <end position="326"/>
    </location>
</feature>
<evidence type="ECO:0000256" key="3">
    <source>
        <dbReference type="ARBA" id="ARBA00022475"/>
    </source>
</evidence>
<feature type="transmembrane region" description="Helical" evidence="8">
    <location>
        <begin position="98"/>
        <end position="128"/>
    </location>
</feature>
<feature type="compositionally biased region" description="Polar residues" evidence="7">
    <location>
        <begin position="1"/>
        <end position="10"/>
    </location>
</feature>
<gene>
    <name evidence="9" type="ORF">GGD88_001120</name>
</gene>
<evidence type="ECO:0000256" key="8">
    <source>
        <dbReference type="SAM" id="Phobius"/>
    </source>
</evidence>
<dbReference type="Pfam" id="PF03773">
    <property type="entry name" value="ArsP_1"/>
    <property type="match status" value="1"/>
</dbReference>
<sequence>MTETAPSCSASAPCETTPASQVPPWRRVDRVWLVTLATLGILALLDPPQALPSVTFTLDALWGILPFLLASVLIAAYTKATGLDQQIARATAGQPVRVITLAALFGALSPFCSCGVVPIIAALLAAGVPLAPVMAFWLASPLMDPQMFLLMLGAFGWPLALAKAGAAVAIGLVGGFVTQAVARGGGLTDALRPGVGLTGCAARRSLRPEPVVWRFWTDADRRGTFAGTSRETGLFLLKWLTLAFLVESLMLAYLPADAIGAWLGGEAWWAVPLAALAGIPAYLNGYAAVPTVSGLIDLGMVPAAGLAFMLAGGVTSIPAAMAVFPLVRRPVFALYVALGLGGALTAGLLYQMAGGLA</sequence>
<dbReference type="InterPro" id="IPR005524">
    <property type="entry name" value="DUF318"/>
</dbReference>
<keyword evidence="5 8" id="KW-1133">Transmembrane helix</keyword>
<evidence type="ECO:0000256" key="1">
    <source>
        <dbReference type="ARBA" id="ARBA00004651"/>
    </source>
</evidence>
<dbReference type="EMBL" id="JACIGI010000006">
    <property type="protein sequence ID" value="MBB4285403.1"/>
    <property type="molecule type" value="Genomic_DNA"/>
</dbReference>
<keyword evidence="3" id="KW-1003">Cell membrane</keyword>
<evidence type="ECO:0000256" key="7">
    <source>
        <dbReference type="SAM" id="MobiDB-lite"/>
    </source>
</evidence>
<evidence type="ECO:0000313" key="10">
    <source>
        <dbReference type="Proteomes" id="UP000555728"/>
    </source>
</evidence>
<evidence type="ECO:0000256" key="2">
    <source>
        <dbReference type="ARBA" id="ARBA00006386"/>
    </source>
</evidence>
<feature type="transmembrane region" description="Helical" evidence="8">
    <location>
        <begin position="31"/>
        <end position="48"/>
    </location>
</feature>
<dbReference type="AlphaFoldDB" id="A0A7W6WKB2"/>
<keyword evidence="4 8" id="KW-0812">Transmembrane</keyword>
<feature type="transmembrane region" description="Helical" evidence="8">
    <location>
        <begin position="60"/>
        <end position="77"/>
    </location>
</feature>
<comment type="subcellular location">
    <subcellularLocation>
        <location evidence="1">Cell membrane</location>
        <topology evidence="1">Multi-pass membrane protein</topology>
    </subcellularLocation>
</comment>
<evidence type="ECO:0000313" key="9">
    <source>
        <dbReference type="EMBL" id="MBB4285403.1"/>
    </source>
</evidence>
<feature type="transmembrane region" description="Helical" evidence="8">
    <location>
        <begin position="332"/>
        <end position="350"/>
    </location>
</feature>
<proteinExistence type="inferred from homology"/>
<accession>A0A7W6WKB2</accession>
<dbReference type="InterPro" id="IPR053166">
    <property type="entry name" value="UPF0718_permease"/>
</dbReference>
<dbReference type="RefSeq" id="WP_184432542.1">
    <property type="nucleotide sequence ID" value="NZ_JACIGI010000006.1"/>
</dbReference>
<keyword evidence="6 8" id="KW-0472">Membrane</keyword>
<feature type="region of interest" description="Disordered" evidence="7">
    <location>
        <begin position="1"/>
        <end position="21"/>
    </location>
</feature>
<feature type="transmembrane region" description="Helical" evidence="8">
    <location>
        <begin position="235"/>
        <end position="255"/>
    </location>
</feature>
<dbReference type="Proteomes" id="UP000555728">
    <property type="component" value="Unassembled WGS sequence"/>
</dbReference>
<keyword evidence="10" id="KW-1185">Reference proteome</keyword>
<organism evidence="9 10">
    <name type="scientific">Roseospira goensis</name>
    <dbReference type="NCBI Taxonomy" id="391922"/>
    <lineage>
        <taxon>Bacteria</taxon>
        <taxon>Pseudomonadati</taxon>
        <taxon>Pseudomonadota</taxon>
        <taxon>Alphaproteobacteria</taxon>
        <taxon>Rhodospirillales</taxon>
        <taxon>Rhodospirillaceae</taxon>
        <taxon>Roseospira</taxon>
    </lineage>
</organism>
<dbReference type="GO" id="GO:0005886">
    <property type="term" value="C:plasma membrane"/>
    <property type="evidence" value="ECO:0007669"/>
    <property type="project" value="UniProtKB-SubCell"/>
</dbReference>
<comment type="similarity">
    <text evidence="2">Belongs to the UPF0718 family.</text>
</comment>
<comment type="caution">
    <text evidence="9">The sequence shown here is derived from an EMBL/GenBank/DDBJ whole genome shotgun (WGS) entry which is preliminary data.</text>
</comment>
<name>A0A7W6WKB2_9PROT</name>
<reference evidence="9 10" key="1">
    <citation type="submission" date="2020-08" db="EMBL/GenBank/DDBJ databases">
        <title>Genome sequencing of Purple Non-Sulfur Bacteria from various extreme environments.</title>
        <authorList>
            <person name="Mayer M."/>
        </authorList>
    </citation>
    <scope>NUCLEOTIDE SEQUENCE [LARGE SCALE GENOMIC DNA]</scope>
    <source>
        <strain evidence="9 10">JA135</strain>
    </source>
</reference>
<dbReference type="PANTHER" id="PTHR42775:SF1">
    <property type="entry name" value="PERMEASE RV2963-RELATED"/>
    <property type="match status" value="1"/>
</dbReference>
<evidence type="ECO:0000256" key="6">
    <source>
        <dbReference type="ARBA" id="ARBA00023136"/>
    </source>
</evidence>
<evidence type="ECO:0000256" key="5">
    <source>
        <dbReference type="ARBA" id="ARBA00022989"/>
    </source>
</evidence>
<evidence type="ECO:0008006" key="11">
    <source>
        <dbReference type="Google" id="ProtNLM"/>
    </source>
</evidence>
<protein>
    <recommendedName>
        <fullName evidence="11">Permease</fullName>
    </recommendedName>
</protein>
<feature type="transmembrane region" description="Helical" evidence="8">
    <location>
        <begin position="267"/>
        <end position="289"/>
    </location>
</feature>
<dbReference type="PANTHER" id="PTHR42775">
    <property type="entry name" value="PERMEASE RV2963-RELATED"/>
    <property type="match status" value="1"/>
</dbReference>